<organism evidence="2 3">
    <name type="scientific">Hesseltinella vesiculosa</name>
    <dbReference type="NCBI Taxonomy" id="101127"/>
    <lineage>
        <taxon>Eukaryota</taxon>
        <taxon>Fungi</taxon>
        <taxon>Fungi incertae sedis</taxon>
        <taxon>Mucoromycota</taxon>
        <taxon>Mucoromycotina</taxon>
        <taxon>Mucoromycetes</taxon>
        <taxon>Mucorales</taxon>
        <taxon>Cunninghamellaceae</taxon>
        <taxon>Hesseltinella</taxon>
    </lineage>
</organism>
<evidence type="ECO:0000256" key="1">
    <source>
        <dbReference type="SAM" id="MobiDB-lite"/>
    </source>
</evidence>
<evidence type="ECO:0000313" key="3">
    <source>
        <dbReference type="Proteomes" id="UP000242146"/>
    </source>
</evidence>
<comment type="caution">
    <text evidence="2">The sequence shown here is derived from an EMBL/GenBank/DDBJ whole genome shotgun (WGS) entry which is preliminary data.</text>
</comment>
<feature type="region of interest" description="Disordered" evidence="1">
    <location>
        <begin position="495"/>
        <end position="515"/>
    </location>
</feature>
<dbReference type="AlphaFoldDB" id="A0A1X2G4C4"/>
<sequence length="515" mass="58785">MKLKVKAYIAENYTNLDLIKIYNVLFSTTPRELAEQSVRQVIEELCLDENENVSEWASKMKDNKYQILNNPQCHAYWSLRRKAEAEAEGIAALQLKAIESVSSTLVSSSSLDTEQLTIKPSIEQDKIYFGGESPATIIKKQGIKLLNDNTPGFVRNLCLNSILDLADNSQHSQRQFFTDQEWDLLKRKFLKMKRSKLTKDIETCIDVINKGFKSLNLRKALWRARKQEHENQGDVSTVAAIYCQLINVYMNHAYLFEDDESLTEADWLAKLWMPIFEALFAGSHVRLKWGESALPCSTILKKQAQDDKHVIGLKIDCRFMANSIDVGTAEAARNMTPQKITSDHAKLLVEAKLILDTFATRLPLLPAGDLKVYCVQICRQYADILCLDLVDNGLYVATPFARLSLPSSLVLFTSMAKDWFDSALQLKKRCLDLEKHTHIFSKGKKRSFGDHFDRPVAFEPNAKRSWIRGTFFESVPIEKQRDLANYLYAPPPMQDLHTKKKNQNIHTLSTPRSSP</sequence>
<dbReference type="Proteomes" id="UP000242146">
    <property type="component" value="Unassembled WGS sequence"/>
</dbReference>
<dbReference type="EMBL" id="MCGT01000047">
    <property type="protein sequence ID" value="ORX44598.1"/>
    <property type="molecule type" value="Genomic_DNA"/>
</dbReference>
<name>A0A1X2G4C4_9FUNG</name>
<protein>
    <submittedName>
        <fullName evidence="2">Uncharacterized protein</fullName>
    </submittedName>
</protein>
<dbReference type="OrthoDB" id="2259475at2759"/>
<dbReference type="STRING" id="101127.A0A1X2G4C4"/>
<accession>A0A1X2G4C4</accession>
<reference evidence="2 3" key="1">
    <citation type="submission" date="2016-07" db="EMBL/GenBank/DDBJ databases">
        <title>Pervasive Adenine N6-methylation of Active Genes in Fungi.</title>
        <authorList>
            <consortium name="DOE Joint Genome Institute"/>
            <person name="Mondo S.J."/>
            <person name="Dannebaum R.O."/>
            <person name="Kuo R.C."/>
            <person name="Labutti K."/>
            <person name="Haridas S."/>
            <person name="Kuo A."/>
            <person name="Salamov A."/>
            <person name="Ahrendt S.R."/>
            <person name="Lipzen A."/>
            <person name="Sullivan W."/>
            <person name="Andreopoulos W.B."/>
            <person name="Clum A."/>
            <person name="Lindquist E."/>
            <person name="Daum C."/>
            <person name="Ramamoorthy G.K."/>
            <person name="Gryganskyi A."/>
            <person name="Culley D."/>
            <person name="Magnuson J.K."/>
            <person name="James T.Y."/>
            <person name="O'Malley M.A."/>
            <person name="Stajich J.E."/>
            <person name="Spatafora J.W."/>
            <person name="Visel A."/>
            <person name="Grigoriev I.V."/>
        </authorList>
    </citation>
    <scope>NUCLEOTIDE SEQUENCE [LARGE SCALE GENOMIC DNA]</scope>
    <source>
        <strain evidence="2 3">NRRL 3301</strain>
    </source>
</reference>
<keyword evidence="3" id="KW-1185">Reference proteome</keyword>
<gene>
    <name evidence="2" type="ORF">DM01DRAFT_1411273</name>
</gene>
<proteinExistence type="predicted"/>
<feature type="compositionally biased region" description="Polar residues" evidence="1">
    <location>
        <begin position="504"/>
        <end position="515"/>
    </location>
</feature>
<evidence type="ECO:0000313" key="2">
    <source>
        <dbReference type="EMBL" id="ORX44598.1"/>
    </source>
</evidence>